<proteinExistence type="predicted"/>
<keyword evidence="2" id="KW-1185">Reference proteome</keyword>
<evidence type="ECO:0000313" key="2">
    <source>
        <dbReference type="Proteomes" id="UP000016511"/>
    </source>
</evidence>
<reference evidence="1 2" key="1">
    <citation type="submission" date="2013-08" db="EMBL/GenBank/DDBJ databases">
        <authorList>
            <person name="Weinstock G."/>
            <person name="Sodergren E."/>
            <person name="Wylie T."/>
            <person name="Fulton L."/>
            <person name="Fulton R."/>
            <person name="Fronick C."/>
            <person name="O'Laughlin M."/>
            <person name="Godfrey J."/>
            <person name="Miner T."/>
            <person name="Herter B."/>
            <person name="Appelbaum E."/>
            <person name="Cordes M."/>
            <person name="Lek S."/>
            <person name="Wollam A."/>
            <person name="Pepin K.H."/>
            <person name="Palsikar V.B."/>
            <person name="Mitreva M."/>
            <person name="Wilson R.K."/>
        </authorList>
    </citation>
    <scope>NUCLEOTIDE SEQUENCE [LARGE SCALE GENOMIC DNA]</scope>
    <source>
        <strain evidence="1 2">ATCC 12856</strain>
    </source>
</reference>
<protein>
    <submittedName>
        <fullName evidence="1">Uncharacterized protein</fullName>
    </submittedName>
</protein>
<dbReference type="Proteomes" id="UP000016511">
    <property type="component" value="Unassembled WGS sequence"/>
</dbReference>
<gene>
    <name evidence="1" type="ORF">HMPREF0083_01432</name>
</gene>
<dbReference type="EMBL" id="AWSJ01000092">
    <property type="protein sequence ID" value="ERI10526.1"/>
    <property type="molecule type" value="Genomic_DNA"/>
</dbReference>
<name>U1YIA5_ANEAE</name>
<dbReference type="STRING" id="649747.HMPREF0083_01432"/>
<comment type="caution">
    <text evidence="1">The sequence shown here is derived from an EMBL/GenBank/DDBJ whole genome shotgun (WGS) entry which is preliminary data.</text>
</comment>
<dbReference type="HOGENOM" id="CLU_3264921_0_0_9"/>
<accession>U1YIA5</accession>
<dbReference type="AlphaFoldDB" id="U1YIA5"/>
<evidence type="ECO:0000313" key="1">
    <source>
        <dbReference type="EMBL" id="ERI10526.1"/>
    </source>
</evidence>
<organism evidence="1 2">
    <name type="scientific">Aneurinibacillus aneurinilyticus ATCC 12856</name>
    <dbReference type="NCBI Taxonomy" id="649747"/>
    <lineage>
        <taxon>Bacteria</taxon>
        <taxon>Bacillati</taxon>
        <taxon>Bacillota</taxon>
        <taxon>Bacilli</taxon>
        <taxon>Bacillales</taxon>
        <taxon>Paenibacillaceae</taxon>
        <taxon>Aneurinibacillus group</taxon>
        <taxon>Aneurinibacillus</taxon>
    </lineage>
</organism>
<sequence length="41" mass="4951">MNRRNKTRYRTIPGAVSFFFRKMSKIDVILEKYGIICKRRG</sequence>